<dbReference type="Proteomes" id="UP000194841">
    <property type="component" value="Unassembled WGS sequence"/>
</dbReference>
<organism evidence="3 4">
    <name type="scientific">Pseudoalteromonas ulvae</name>
    <dbReference type="NCBI Taxonomy" id="107327"/>
    <lineage>
        <taxon>Bacteria</taxon>
        <taxon>Pseudomonadati</taxon>
        <taxon>Pseudomonadota</taxon>
        <taxon>Gammaproteobacteria</taxon>
        <taxon>Alteromonadales</taxon>
        <taxon>Pseudoalteromonadaceae</taxon>
        <taxon>Pseudoalteromonas</taxon>
    </lineage>
</organism>
<proteinExistence type="predicted"/>
<reference evidence="3 4" key="1">
    <citation type="submission" date="2017-02" db="EMBL/GenBank/DDBJ databases">
        <title>Pseudoalteromonas ulvae TC14 Genome.</title>
        <authorList>
            <person name="Molmeret M."/>
        </authorList>
    </citation>
    <scope>NUCLEOTIDE SEQUENCE [LARGE SCALE GENOMIC DNA]</scope>
    <source>
        <strain evidence="3">TC14</strain>
    </source>
</reference>
<evidence type="ECO:0000256" key="1">
    <source>
        <dbReference type="SAM" id="SignalP"/>
    </source>
</evidence>
<evidence type="ECO:0000313" key="3">
    <source>
        <dbReference type="EMBL" id="OUL56189.1"/>
    </source>
</evidence>
<evidence type="ECO:0000259" key="2">
    <source>
        <dbReference type="Pfam" id="PF12103"/>
    </source>
</evidence>
<name>A0A2C9ZZJ9_PSEDV</name>
<dbReference type="InterPro" id="IPR021962">
    <property type="entry name" value="Lipl32"/>
</dbReference>
<accession>A0A2C9ZZJ9</accession>
<feature type="chain" id="PRO_5012790662" description="Surface lipoprotein of Spirochaetales order domain-containing protein" evidence="1">
    <location>
        <begin position="21"/>
        <end position="237"/>
    </location>
</feature>
<sequence>MMKLQLVAAALALVSSSAFAGFNLNSLVDGEGLPSFTSSKSKSLGFTKVAVPYANTVNYFGYIDQDSKPDETIKGKDAYYLYIWVPAALDELGVRMISPVGDLASPEKSDFVQTGFADKLKADKEKWFDTWIRVERMDVISPEKIKDAKSVFSVLDTDDDGDDTYDEKRHAKYNSLTRIESQVSKPEKALVRGLYRVAFTTYKTGKVEGSFVATIGSNIPGITMATSLSELHKQVNQ</sequence>
<feature type="signal peptide" evidence="1">
    <location>
        <begin position="1"/>
        <end position="20"/>
    </location>
</feature>
<dbReference type="AlphaFoldDB" id="A0A2C9ZZJ9"/>
<comment type="caution">
    <text evidence="3">The sequence shown here is derived from an EMBL/GenBank/DDBJ whole genome shotgun (WGS) entry which is preliminary data.</text>
</comment>
<dbReference type="OrthoDB" id="1122918at2"/>
<dbReference type="Pfam" id="PF12103">
    <property type="entry name" value="Lipl32"/>
    <property type="match status" value="1"/>
</dbReference>
<evidence type="ECO:0000313" key="4">
    <source>
        <dbReference type="Proteomes" id="UP000194841"/>
    </source>
</evidence>
<keyword evidence="4" id="KW-1185">Reference proteome</keyword>
<dbReference type="EMBL" id="MWPV01000007">
    <property type="protein sequence ID" value="OUL56189.1"/>
    <property type="molecule type" value="Genomic_DNA"/>
</dbReference>
<gene>
    <name evidence="3" type="ORF">B1199_18935</name>
</gene>
<protein>
    <recommendedName>
        <fullName evidence="2">Surface lipoprotein of Spirochaetales order domain-containing protein</fullName>
    </recommendedName>
</protein>
<feature type="domain" description="Surface lipoprotein of Spirochaetales order" evidence="2">
    <location>
        <begin position="48"/>
        <end position="224"/>
    </location>
</feature>
<keyword evidence="1" id="KW-0732">Signal</keyword>